<sequence>MTDLEELKLWCEIVQRTAAPVDGESPSETENAALARSCRVLAQIATMIADRTEVSATSQAREKDVA</sequence>
<dbReference type="RefSeq" id="WP_073586574.1">
    <property type="nucleotide sequence ID" value="NZ_AP024897.1"/>
</dbReference>
<evidence type="ECO:0000313" key="2">
    <source>
        <dbReference type="Proteomes" id="UP000184600"/>
    </source>
</evidence>
<proteinExistence type="predicted"/>
<organism evidence="1 2">
    <name type="scientific">Vibrio quintilis</name>
    <dbReference type="NCBI Taxonomy" id="1117707"/>
    <lineage>
        <taxon>Bacteria</taxon>
        <taxon>Pseudomonadati</taxon>
        <taxon>Pseudomonadota</taxon>
        <taxon>Gammaproteobacteria</taxon>
        <taxon>Vibrionales</taxon>
        <taxon>Vibrionaceae</taxon>
        <taxon>Vibrio</taxon>
    </lineage>
</organism>
<protein>
    <submittedName>
        <fullName evidence="1">Uncharacterized protein</fullName>
    </submittedName>
</protein>
<gene>
    <name evidence="1" type="ORF">VQ7734_04937</name>
</gene>
<accession>A0A1M7Z2G8</accession>
<evidence type="ECO:0000313" key="1">
    <source>
        <dbReference type="EMBL" id="SHO59157.1"/>
    </source>
</evidence>
<dbReference type="Proteomes" id="UP000184600">
    <property type="component" value="Unassembled WGS sequence"/>
</dbReference>
<keyword evidence="2" id="KW-1185">Reference proteome</keyword>
<name>A0A1M7Z2G8_9VIBR</name>
<dbReference type="EMBL" id="FRFG01000099">
    <property type="protein sequence ID" value="SHO59157.1"/>
    <property type="molecule type" value="Genomic_DNA"/>
</dbReference>
<reference evidence="2" key="1">
    <citation type="submission" date="2016-12" db="EMBL/GenBank/DDBJ databases">
        <authorList>
            <person name="Rodrigo-Torres L."/>
            <person name="Arahal R.D."/>
            <person name="Lucena T."/>
        </authorList>
    </citation>
    <scope>NUCLEOTIDE SEQUENCE [LARGE SCALE GENOMIC DNA]</scope>
</reference>
<dbReference type="AlphaFoldDB" id="A0A1M7Z2G8"/>